<feature type="region of interest" description="Disordered" evidence="7">
    <location>
        <begin position="1061"/>
        <end position="1227"/>
    </location>
</feature>
<dbReference type="GeneID" id="109398973"/>
<feature type="compositionally biased region" description="Polar residues" evidence="7">
    <location>
        <begin position="306"/>
        <end position="315"/>
    </location>
</feature>
<feature type="compositionally biased region" description="Pro residues" evidence="7">
    <location>
        <begin position="776"/>
        <end position="785"/>
    </location>
</feature>
<evidence type="ECO:0000256" key="1">
    <source>
        <dbReference type="ARBA" id="ARBA00004123"/>
    </source>
</evidence>
<evidence type="ECO:0000313" key="10">
    <source>
        <dbReference type="Proteomes" id="UP000069940"/>
    </source>
</evidence>
<dbReference type="InterPro" id="IPR037131">
    <property type="entry name" value="Homeo_prospero_dom_sf"/>
</dbReference>
<dbReference type="SUPFAM" id="SSF46689">
    <property type="entry name" value="Homeodomain-like"/>
    <property type="match status" value="1"/>
</dbReference>
<dbReference type="RefSeq" id="XP_029732551.2">
    <property type="nucleotide sequence ID" value="XM_029876691.2"/>
</dbReference>
<feature type="region of interest" description="Disordered" evidence="7">
    <location>
        <begin position="543"/>
        <end position="592"/>
    </location>
</feature>
<feature type="region of interest" description="Disordered" evidence="7">
    <location>
        <begin position="700"/>
        <end position="797"/>
    </location>
</feature>
<keyword evidence="6" id="KW-0539">Nucleus</keyword>
<feature type="domain" description="Prospero" evidence="8">
    <location>
        <begin position="1284"/>
        <end position="1442"/>
    </location>
</feature>
<feature type="region of interest" description="Disordered" evidence="7">
    <location>
        <begin position="269"/>
        <end position="315"/>
    </location>
</feature>
<feature type="region of interest" description="Disordered" evidence="7">
    <location>
        <begin position="372"/>
        <end position="424"/>
    </location>
</feature>
<evidence type="ECO:0000256" key="2">
    <source>
        <dbReference type="ARBA" id="ARBA00023015"/>
    </source>
</evidence>
<dbReference type="RefSeq" id="XP_029732549.2">
    <property type="nucleotide sequence ID" value="XM_029876689.2"/>
</dbReference>
<feature type="region of interest" description="Disordered" evidence="7">
    <location>
        <begin position="112"/>
        <end position="206"/>
    </location>
</feature>
<feature type="region of interest" description="Disordered" evidence="7">
    <location>
        <begin position="332"/>
        <end position="359"/>
    </location>
</feature>
<name>A0ABM1Y8Z3_AEDAL</name>
<comment type="subcellular location">
    <subcellularLocation>
        <location evidence="1">Nucleus</location>
    </subcellularLocation>
</comment>
<keyword evidence="3" id="KW-0238">DNA-binding</keyword>
<dbReference type="EnsemblMetazoa" id="AALFPA23_006897.R9088">
    <property type="protein sequence ID" value="AALFPA23_006897.P9088"/>
    <property type="gene ID" value="AALFPA23_006897"/>
</dbReference>
<evidence type="ECO:0000256" key="4">
    <source>
        <dbReference type="ARBA" id="ARBA00023155"/>
    </source>
</evidence>
<proteinExistence type="predicted"/>
<dbReference type="EnsemblMetazoa" id="AALFPA23_006897.R9082">
    <property type="protein sequence ID" value="AALFPA23_006897.P9082"/>
    <property type="gene ID" value="AALFPA23_006897"/>
</dbReference>
<dbReference type="Gene3D" id="1.10.10.500">
    <property type="entry name" value="Homeo-prospero domain"/>
    <property type="match status" value="1"/>
</dbReference>
<dbReference type="PANTHER" id="PTHR12198">
    <property type="entry name" value="HOMEOBOX PROTEIN PROSPERO/PROX-1/CEH-26"/>
    <property type="match status" value="1"/>
</dbReference>
<dbReference type="RefSeq" id="XP_029732550.2">
    <property type="nucleotide sequence ID" value="XM_029876690.2"/>
</dbReference>
<evidence type="ECO:0000313" key="9">
    <source>
        <dbReference type="EnsemblMetazoa" id="AALFPA23_006897.P9084"/>
    </source>
</evidence>
<evidence type="ECO:0000256" key="7">
    <source>
        <dbReference type="SAM" id="MobiDB-lite"/>
    </source>
</evidence>
<feature type="compositionally biased region" description="Low complexity" evidence="7">
    <location>
        <begin position="1086"/>
        <end position="1123"/>
    </location>
</feature>
<keyword evidence="2" id="KW-0805">Transcription regulation</keyword>
<keyword evidence="4" id="KW-0371">Homeobox</keyword>
<dbReference type="InterPro" id="IPR023082">
    <property type="entry name" value="Homeo_prospero_dom"/>
</dbReference>
<feature type="compositionally biased region" description="Polar residues" evidence="7">
    <location>
        <begin position="272"/>
        <end position="284"/>
    </location>
</feature>
<reference evidence="10" key="1">
    <citation type="journal article" date="2015" name="Proc. Natl. Acad. Sci. U.S.A.">
        <title>Genome sequence of the Asian Tiger mosquito, Aedes albopictus, reveals insights into its biology, genetics, and evolution.</title>
        <authorList>
            <person name="Chen X.G."/>
            <person name="Jiang X."/>
            <person name="Gu J."/>
            <person name="Xu M."/>
            <person name="Wu Y."/>
            <person name="Deng Y."/>
            <person name="Zhang C."/>
            <person name="Bonizzoni M."/>
            <person name="Dermauw W."/>
            <person name="Vontas J."/>
            <person name="Armbruster P."/>
            <person name="Huang X."/>
            <person name="Yang Y."/>
            <person name="Zhang H."/>
            <person name="He W."/>
            <person name="Peng H."/>
            <person name="Liu Y."/>
            <person name="Wu K."/>
            <person name="Chen J."/>
            <person name="Lirakis M."/>
            <person name="Topalis P."/>
            <person name="Van Leeuwen T."/>
            <person name="Hall A.B."/>
            <person name="Jiang X."/>
            <person name="Thorpe C."/>
            <person name="Mueller R.L."/>
            <person name="Sun C."/>
            <person name="Waterhouse R.M."/>
            <person name="Yan G."/>
            <person name="Tu Z.J."/>
            <person name="Fang X."/>
            <person name="James A.A."/>
        </authorList>
    </citation>
    <scope>NUCLEOTIDE SEQUENCE [LARGE SCALE GENOMIC DNA]</scope>
    <source>
        <strain evidence="10">Foshan</strain>
    </source>
</reference>
<sequence length="1442" mass="158450">MMSSEEDTDSFGLYVDKLLKKNKRARQRVDAGEPRNSYSSIPNFSSRPSSFMSGGLYGAIFSQSQQHFGGLFGYGPANKMLNELLGRQVKQAQDASDPDSISMLSSIEAANAADNSNTPTSKHGFESTTNLNNNNSSTTNNNNSASNNSPTSDAGSVMMGRRSSNSQCNTANNSGAGNNQQNNSNSNSSSGVIDLDGGSRTPQPNDLAHHMLRNILQGKKELMALDHELRTVSNQSSALGDRISPDNNNVISKNNNIYDISKCETVNGGDVSDSSELGANNNKVNQKNSATNNQTNNSDNINQSTRPISLDSNNSNCDDMLASDLAHTERLLNGVSGSGNGTGSTGGRCSSVNPKQEKSDVIDELVASLPDEVDETMPSPASGSNGVIITKQELDMDDCLEDKDRDDRTPSPAPSKNDSESMTLKRARVENIVSSMRASPALLGSQQGQVNGCKKRKLYHPQQHDNSAAERYAAAAAAGLNLGLTLQNFMLGASADPDDDDDDMEVTPHLHQKRVEKDVLKSQLRSMQEQLAEMQQKYVQLCSRMEQQSDTQEVDDSASDIMEDDSNNPDLSPDKSLIQSSPASTPIKDMGKNADASSMLQMMSKMMSAKIHSQLPTHPHMPGGFNGTHLFLQHMQQQAGLPHDGMSQHSQMSNAAMYQKLFMEQEARMVKEVAEQQERNLQNSANQQLLQQQALQQQQMQQQQQQHQERNSNNQQQMMQQQQQNQPPQPQLQSPQHQSNQSQQQQQQQQMQLQQQQQQQMQQHQPPSQQNHISPPQMPPMPHLPQIPKGSSIPSDLTSRLNMMRSSVSSVGPMSGSDLEGLADVLKTEITASLSNLVDSIVTRFVHQRRFLGKQSEAAAAAAEQLNKDLMMASQLLDRSKSPRTKVSSERGPTSGNSSSSQSGNGPMLNTNLNSAPNPNQPPAGNPMIPGQQGNGPRLNGQAFPPMGMPMHVNNAPTHDPKTMNNMNQLNMPPHVRPSPSTAMFQTPKPPQNLNSVAAAALYNSMSALGNTQVNPFCMPEPRENPEQAEALSLVVTPKKKRHKVTDTRITPRTVSRILAQDGIIPSGNPIQLDQNNSNQGSNTASSNGSLNSVNNGNNNNSNNNNNNNNNSKNNNQQQFNSQPPSVQASTPTESPSPRGSFHPPPPSMLPVSLPTSVAIPNPSLHESQVFSPYSPFFNPHGPPHGGPHGPQPSQFHHMKVSSSPPGMNGMMDPRDSPPLPHPPTMLHPALLAAAHHGNSPDYGHIRASMDVNDRNSDCNSAELSYNGMEPTISFSNSLTPVYSSTLTPMHLRKAKLMFFWVRYPSSAVLKMYFPDIKFNKNNTAQLVKWFSNFREFYYIQMEKYARQSASEGMKNVDDIHVSNDSEIYRVLNLHYNRNNHIEVPQNFRYVVEQTLREFFRAIQGGKDTEQSWKKSIYKIISRLDDPVPEYFKTPNFLEQLE</sequence>
<reference evidence="9" key="2">
    <citation type="submission" date="2025-05" db="UniProtKB">
        <authorList>
            <consortium name="EnsemblMetazoa"/>
        </authorList>
    </citation>
    <scope>IDENTIFICATION</scope>
    <source>
        <strain evidence="9">Foshan</strain>
    </source>
</reference>
<feature type="compositionally biased region" description="Polar residues" evidence="7">
    <location>
        <begin position="1124"/>
        <end position="1134"/>
    </location>
</feature>
<protein>
    <recommendedName>
        <fullName evidence="8">Prospero domain-containing protein</fullName>
    </recommendedName>
</protein>
<dbReference type="EnsemblMetazoa" id="AALFPA23_006897.R9084">
    <property type="protein sequence ID" value="AALFPA23_006897.P9084"/>
    <property type="gene ID" value="AALFPA23_006897"/>
</dbReference>
<dbReference type="PANTHER" id="PTHR12198:SF0">
    <property type="entry name" value="HOMEOBOX PROTEIN PROSPERO"/>
    <property type="match status" value="1"/>
</dbReference>
<dbReference type="PROSITE" id="PS51818">
    <property type="entry name" value="HOMEO_PROSPERO"/>
    <property type="match status" value="1"/>
</dbReference>
<evidence type="ECO:0000256" key="5">
    <source>
        <dbReference type="ARBA" id="ARBA00023163"/>
    </source>
</evidence>
<feature type="compositionally biased region" description="Low complexity" evidence="7">
    <location>
        <begin position="127"/>
        <end position="152"/>
    </location>
</feature>
<feature type="compositionally biased region" description="Low complexity" evidence="7">
    <location>
        <begin position="700"/>
        <end position="775"/>
    </location>
</feature>
<keyword evidence="10" id="KW-1185">Reference proteome</keyword>
<feature type="compositionally biased region" description="Pro residues" evidence="7">
    <location>
        <begin position="1217"/>
        <end position="1226"/>
    </location>
</feature>
<evidence type="ECO:0000256" key="3">
    <source>
        <dbReference type="ARBA" id="ARBA00023125"/>
    </source>
</evidence>
<feature type="compositionally biased region" description="Low complexity" evidence="7">
    <location>
        <begin position="890"/>
        <end position="918"/>
    </location>
</feature>
<keyword evidence="5" id="KW-0804">Transcription</keyword>
<dbReference type="Pfam" id="PF05044">
    <property type="entry name" value="HPD"/>
    <property type="match status" value="1"/>
</dbReference>
<dbReference type="EnsemblMetazoa" id="AALFPA23_006897.R9083">
    <property type="protein sequence ID" value="AALFPA23_006897.P9083"/>
    <property type="gene ID" value="AALFPA23_006897"/>
</dbReference>
<evidence type="ECO:0000259" key="8">
    <source>
        <dbReference type="PROSITE" id="PS51818"/>
    </source>
</evidence>
<feature type="compositionally biased region" description="Low complexity" evidence="7">
    <location>
        <begin position="171"/>
        <end position="190"/>
    </location>
</feature>
<dbReference type="RefSeq" id="XP_062702712.1">
    <property type="nucleotide sequence ID" value="XM_062846728.1"/>
</dbReference>
<feature type="region of interest" description="Disordered" evidence="7">
    <location>
        <begin position="877"/>
        <end position="946"/>
    </location>
</feature>
<dbReference type="RefSeq" id="XP_029732552.2">
    <property type="nucleotide sequence ID" value="XM_029876692.2"/>
</dbReference>
<dbReference type="EnsemblMetazoa" id="AALFPA23_006897.R9091">
    <property type="protein sequence ID" value="AALFPA23_006897.P9091"/>
    <property type="gene ID" value="AALFPA23_006897"/>
</dbReference>
<organism evidence="9 10">
    <name type="scientific">Aedes albopictus</name>
    <name type="common">Asian tiger mosquito</name>
    <name type="synonym">Stegomyia albopicta</name>
    <dbReference type="NCBI Taxonomy" id="7160"/>
    <lineage>
        <taxon>Eukaryota</taxon>
        <taxon>Metazoa</taxon>
        <taxon>Ecdysozoa</taxon>
        <taxon>Arthropoda</taxon>
        <taxon>Hexapoda</taxon>
        <taxon>Insecta</taxon>
        <taxon>Pterygota</taxon>
        <taxon>Neoptera</taxon>
        <taxon>Endopterygota</taxon>
        <taxon>Diptera</taxon>
        <taxon>Nematocera</taxon>
        <taxon>Culicoidea</taxon>
        <taxon>Culicidae</taxon>
        <taxon>Culicinae</taxon>
        <taxon>Aedini</taxon>
        <taxon>Aedes</taxon>
        <taxon>Stegomyia</taxon>
    </lineage>
</organism>
<dbReference type="InterPro" id="IPR039350">
    <property type="entry name" value="Prospero_homeodomain"/>
</dbReference>
<accession>A0ABM1Y8Z3</accession>
<dbReference type="InterPro" id="IPR009057">
    <property type="entry name" value="Homeodomain-like_sf"/>
</dbReference>
<dbReference type="Proteomes" id="UP000069940">
    <property type="component" value="Unassembled WGS sequence"/>
</dbReference>
<feature type="compositionally biased region" description="Polar residues" evidence="7">
    <location>
        <begin position="1069"/>
        <end position="1085"/>
    </location>
</feature>
<feature type="compositionally biased region" description="Low complexity" evidence="7">
    <location>
        <begin position="285"/>
        <end position="305"/>
    </location>
</feature>
<dbReference type="EnsemblMetazoa" id="AALFPA23_006897.R9090">
    <property type="protein sequence ID" value="AALFPA23_006897.P9090"/>
    <property type="gene ID" value="AALFPA23_006897"/>
</dbReference>
<feature type="compositionally biased region" description="Acidic residues" evidence="7">
    <location>
        <begin position="552"/>
        <end position="567"/>
    </location>
</feature>
<evidence type="ECO:0000256" key="6">
    <source>
        <dbReference type="ARBA" id="ARBA00023242"/>
    </source>
</evidence>
<feature type="compositionally biased region" description="Gly residues" evidence="7">
    <location>
        <begin position="336"/>
        <end position="346"/>
    </location>
</feature>
<dbReference type="RefSeq" id="XP_062702711.1">
    <property type="nucleotide sequence ID" value="XM_062846727.1"/>
</dbReference>